<sequence>MPATSHAFESVTFGNADNVDHFALEKRRKCSFFTRSALKRHTKEPHRHMIDDNSPEPARKLIFFEAFPVLPTMYI</sequence>
<reference evidence="2" key="1">
    <citation type="submission" date="2022-11" db="UniProtKB">
        <authorList>
            <consortium name="WormBaseParasite"/>
        </authorList>
    </citation>
    <scope>IDENTIFICATION</scope>
</reference>
<evidence type="ECO:0000313" key="2">
    <source>
        <dbReference type="WBParaSite" id="nRc.2.0.1.t31194-RA"/>
    </source>
</evidence>
<dbReference type="AlphaFoldDB" id="A0A915JYN9"/>
<keyword evidence="1" id="KW-1185">Reference proteome</keyword>
<name>A0A915JYN9_ROMCU</name>
<proteinExistence type="predicted"/>
<dbReference type="WBParaSite" id="nRc.2.0.1.t31194-RA">
    <property type="protein sequence ID" value="nRc.2.0.1.t31194-RA"/>
    <property type="gene ID" value="nRc.2.0.1.g31194"/>
</dbReference>
<dbReference type="Proteomes" id="UP000887565">
    <property type="component" value="Unplaced"/>
</dbReference>
<accession>A0A915JYN9</accession>
<evidence type="ECO:0000313" key="1">
    <source>
        <dbReference type="Proteomes" id="UP000887565"/>
    </source>
</evidence>
<organism evidence="1 2">
    <name type="scientific">Romanomermis culicivorax</name>
    <name type="common">Nematode worm</name>
    <dbReference type="NCBI Taxonomy" id="13658"/>
    <lineage>
        <taxon>Eukaryota</taxon>
        <taxon>Metazoa</taxon>
        <taxon>Ecdysozoa</taxon>
        <taxon>Nematoda</taxon>
        <taxon>Enoplea</taxon>
        <taxon>Dorylaimia</taxon>
        <taxon>Mermithida</taxon>
        <taxon>Mermithoidea</taxon>
        <taxon>Mermithidae</taxon>
        <taxon>Romanomermis</taxon>
    </lineage>
</organism>
<protein>
    <submittedName>
        <fullName evidence="2">Uncharacterized protein</fullName>
    </submittedName>
</protein>